<reference evidence="1 2" key="1">
    <citation type="submission" date="2019-09" db="EMBL/GenBank/DDBJ databases">
        <title>Genome sequence of Hymenobacter sp. M3.</title>
        <authorList>
            <person name="Srinivasan S."/>
        </authorList>
    </citation>
    <scope>NUCLEOTIDE SEQUENCE [LARGE SCALE GENOMIC DNA]</scope>
    <source>
        <strain evidence="1 2">M3</strain>
    </source>
</reference>
<proteinExistence type="predicted"/>
<accession>A0A7L4ZYN8</accession>
<dbReference type="AlphaFoldDB" id="A0A7L4ZYN8"/>
<evidence type="ECO:0000313" key="2">
    <source>
        <dbReference type="Proteomes" id="UP000326380"/>
    </source>
</evidence>
<dbReference type="EMBL" id="VTWU01000003">
    <property type="protein sequence ID" value="KAA9333365.1"/>
    <property type="molecule type" value="Genomic_DNA"/>
</dbReference>
<evidence type="ECO:0000313" key="1">
    <source>
        <dbReference type="EMBL" id="KAA9333365.1"/>
    </source>
</evidence>
<name>A0A7L4ZYN8_9BACT</name>
<gene>
    <name evidence="1" type="ORF">F0P96_10370</name>
</gene>
<comment type="caution">
    <text evidence="1">The sequence shown here is derived from an EMBL/GenBank/DDBJ whole genome shotgun (WGS) entry which is preliminary data.</text>
</comment>
<sequence length="74" mass="8540">MPKALKTPEEKAVFRYRVEQVKPRLKRYAALLVTSQHPEISAERVYNVLRTPVRCYDDEVLNALEELANLKVAA</sequence>
<organism evidence="1 2">
    <name type="scientific">Hymenobacter busanensis</name>
    <dbReference type="NCBI Taxonomy" id="2607656"/>
    <lineage>
        <taxon>Bacteria</taxon>
        <taxon>Pseudomonadati</taxon>
        <taxon>Bacteroidota</taxon>
        <taxon>Cytophagia</taxon>
        <taxon>Cytophagales</taxon>
        <taxon>Hymenobacteraceae</taxon>
        <taxon>Hymenobacter</taxon>
    </lineage>
</organism>
<protein>
    <submittedName>
        <fullName evidence="1">Uncharacterized protein</fullName>
    </submittedName>
</protein>
<dbReference type="Proteomes" id="UP000326380">
    <property type="component" value="Unassembled WGS sequence"/>
</dbReference>
<keyword evidence="2" id="KW-1185">Reference proteome</keyword>
<dbReference type="RefSeq" id="WP_151078786.1">
    <property type="nucleotide sequence ID" value="NZ_CP047647.1"/>
</dbReference>